<evidence type="ECO:0000259" key="4">
    <source>
        <dbReference type="Pfam" id="PF01212"/>
    </source>
</evidence>
<name>A0A1L2ZLA0_9MICC</name>
<dbReference type="AlphaFoldDB" id="A0A1L2ZLA0"/>
<keyword evidence="3" id="KW-0663">Pyridoxal phosphate</keyword>
<protein>
    <submittedName>
        <fullName evidence="5">Threonine aldolase</fullName>
    </submittedName>
</protein>
<dbReference type="OrthoDB" id="9774495at2"/>
<dbReference type="Pfam" id="PF01212">
    <property type="entry name" value="Beta_elim_lyase"/>
    <property type="match status" value="1"/>
</dbReference>
<dbReference type="Proteomes" id="UP000183530">
    <property type="component" value="Chromosome"/>
</dbReference>
<evidence type="ECO:0000256" key="1">
    <source>
        <dbReference type="ARBA" id="ARBA00001933"/>
    </source>
</evidence>
<sequence length="361" mass="39227">MTHSETVIDSVLHDVNYRSFASDNYSGVHPRILEALTQANGGHVSAYGSDPYTHRFEEIVKGHFGEQAEVFTVFNGTGANVTALQAMLPRWGAVICTTNSHIHVDEGGAPEKIGGFKLLPVETPDGKLTPELIDKEAWGWGDEHRSQPLVVEITQSTEVGTLYTPAEIKAITDHAHSKGMLVYADGARLSNAAAALGLSFKEFTTDVGLDALSLGGTKNGLMFGESIVVLTPGAAAGLTYGRKFNMQLASKLRFASAQLIEMFGTDLWLRNARQANAMAQKLSSAVVHLDGIELTRKTEANAVFAKINPQVADKVREKYAFYDWDLANEEVRWMCSFDTTEEDVNGFVDCLKSALDGAPRS</sequence>
<dbReference type="CDD" id="cd06502">
    <property type="entry name" value="TA_like"/>
    <property type="match status" value="1"/>
</dbReference>
<evidence type="ECO:0000313" key="6">
    <source>
        <dbReference type="Proteomes" id="UP000183530"/>
    </source>
</evidence>
<dbReference type="PANTHER" id="PTHR48097">
    <property type="entry name" value="L-THREONINE ALDOLASE-RELATED"/>
    <property type="match status" value="1"/>
</dbReference>
<proteinExistence type="inferred from homology"/>
<dbReference type="PANTHER" id="PTHR48097:SF5">
    <property type="entry name" value="LOW SPECIFICITY L-THREONINE ALDOLASE"/>
    <property type="match status" value="1"/>
</dbReference>
<dbReference type="EMBL" id="CP018135">
    <property type="protein sequence ID" value="APF39792.1"/>
    <property type="molecule type" value="Genomic_DNA"/>
</dbReference>
<comment type="similarity">
    <text evidence="2">Belongs to the threonine aldolase family.</text>
</comment>
<dbReference type="GO" id="GO:0016829">
    <property type="term" value="F:lyase activity"/>
    <property type="evidence" value="ECO:0007669"/>
    <property type="project" value="InterPro"/>
</dbReference>
<dbReference type="InterPro" id="IPR015422">
    <property type="entry name" value="PyrdxlP-dep_Trfase_small"/>
</dbReference>
<dbReference type="KEGG" id="nae:BHE16_00750"/>
<dbReference type="GO" id="GO:0006520">
    <property type="term" value="P:amino acid metabolic process"/>
    <property type="evidence" value="ECO:0007669"/>
    <property type="project" value="InterPro"/>
</dbReference>
<evidence type="ECO:0000313" key="5">
    <source>
        <dbReference type="EMBL" id="APF39792.1"/>
    </source>
</evidence>
<feature type="domain" description="Aromatic amino acid beta-eliminating lyase/threonine aldolase" evidence="4">
    <location>
        <begin position="20"/>
        <end position="305"/>
    </location>
</feature>
<evidence type="ECO:0000256" key="2">
    <source>
        <dbReference type="ARBA" id="ARBA00006966"/>
    </source>
</evidence>
<dbReference type="RefSeq" id="WP_071893267.1">
    <property type="nucleotide sequence ID" value="NZ_CP018135.1"/>
</dbReference>
<organism evidence="5 6">
    <name type="scientific">Neomicrococcus aestuarii</name>
    <dbReference type="NCBI Taxonomy" id="556325"/>
    <lineage>
        <taxon>Bacteria</taxon>
        <taxon>Bacillati</taxon>
        <taxon>Actinomycetota</taxon>
        <taxon>Actinomycetes</taxon>
        <taxon>Micrococcales</taxon>
        <taxon>Micrococcaceae</taxon>
        <taxon>Neomicrococcus</taxon>
    </lineage>
</organism>
<keyword evidence="6" id="KW-1185">Reference proteome</keyword>
<reference evidence="5 6" key="1">
    <citation type="submission" date="2016-11" db="EMBL/GenBank/DDBJ databases">
        <title>Genome sequencing of Zhihengliuella aestuarii B18 antagonistic to Plasmodiophora brassicae.</title>
        <authorList>
            <person name="Luo Y."/>
        </authorList>
    </citation>
    <scope>NUCLEOTIDE SEQUENCE [LARGE SCALE GENOMIC DNA]</scope>
    <source>
        <strain evidence="5 6">B18</strain>
    </source>
</reference>
<accession>A0A1L2ZLA0</accession>
<evidence type="ECO:0000256" key="3">
    <source>
        <dbReference type="ARBA" id="ARBA00022898"/>
    </source>
</evidence>
<gene>
    <name evidence="5" type="ORF">BHE16_00750</name>
</gene>
<dbReference type="InterPro" id="IPR015424">
    <property type="entry name" value="PyrdxlP-dep_Trfase"/>
</dbReference>
<comment type="cofactor">
    <cofactor evidence="1">
        <name>pyridoxal 5'-phosphate</name>
        <dbReference type="ChEBI" id="CHEBI:597326"/>
    </cofactor>
</comment>
<dbReference type="Gene3D" id="3.90.1150.10">
    <property type="entry name" value="Aspartate Aminotransferase, domain 1"/>
    <property type="match status" value="1"/>
</dbReference>
<dbReference type="Gene3D" id="3.40.640.10">
    <property type="entry name" value="Type I PLP-dependent aspartate aminotransferase-like (Major domain)"/>
    <property type="match status" value="1"/>
</dbReference>
<dbReference type="InterPro" id="IPR015421">
    <property type="entry name" value="PyrdxlP-dep_Trfase_major"/>
</dbReference>
<dbReference type="SUPFAM" id="SSF53383">
    <property type="entry name" value="PLP-dependent transferases"/>
    <property type="match status" value="1"/>
</dbReference>
<dbReference type="InterPro" id="IPR001597">
    <property type="entry name" value="ArAA_b-elim_lyase/Thr_aldolase"/>
</dbReference>
<dbReference type="STRING" id="556325.BHE16_00750"/>